<dbReference type="Pfam" id="PF00534">
    <property type="entry name" value="Glycos_transf_1"/>
    <property type="match status" value="1"/>
</dbReference>
<organism evidence="3 4">
    <name type="scientific">Salinisphaera hydrothermalis (strain C41B8)</name>
    <dbReference type="NCBI Taxonomy" id="1304275"/>
    <lineage>
        <taxon>Bacteria</taxon>
        <taxon>Pseudomonadati</taxon>
        <taxon>Pseudomonadota</taxon>
        <taxon>Gammaproteobacteria</taxon>
        <taxon>Salinisphaerales</taxon>
        <taxon>Salinisphaeraceae</taxon>
        <taxon>Salinisphaera</taxon>
    </lineage>
</organism>
<dbReference type="eggNOG" id="COG0438">
    <property type="taxonomic scope" value="Bacteria"/>
</dbReference>
<sequence length="410" mass="44438">MSQQFEHDRAEERERIAFFVPSLTGGGVQRIALVLAGAFAREGHPVDLLVTRSGGDYADALPPGVTLHVLKPGGLIAARRLAHQCSGLRWNTLLRPVMAPLRASRILRHIEPLAEYLRGHRPAALVAGMSYPNLVALWARTLSGVDTRVIVVEHNTLSKTLERAGAKWRWRHLPAVLRAAYPCADHVLAVSHGVAHDVAATTGLSPACIETVYNPVVTPELYAQAAADVSDPWIDDDGPPLIVGVGRFAKAKRFDLLIEAFARVRRNRPARLLLLGDGRDRGELEAQIARLGLTQDVRMPGFARNPYAYLARAAVFVLSSDYEGLPTVLIEALACGATVVSTDCPSGPREILDDGRYGRLVPCGDVEALAEGILDAIATPADAGRQRQRADVFSLESSMQRYRQLCVGPG</sequence>
<dbReference type="EMBL" id="APNK01000004">
    <property type="protein sequence ID" value="KEZ78484.1"/>
    <property type="molecule type" value="Genomic_DNA"/>
</dbReference>
<accession>A0A084IP50</accession>
<dbReference type="PANTHER" id="PTHR12526">
    <property type="entry name" value="GLYCOSYLTRANSFERASE"/>
    <property type="match status" value="1"/>
</dbReference>
<proteinExistence type="predicted"/>
<dbReference type="OrthoDB" id="8523124at2"/>
<keyword evidence="4" id="KW-1185">Reference proteome</keyword>
<evidence type="ECO:0000259" key="1">
    <source>
        <dbReference type="Pfam" id="PF00534"/>
    </source>
</evidence>
<dbReference type="AlphaFoldDB" id="A0A084IP50"/>
<evidence type="ECO:0000259" key="2">
    <source>
        <dbReference type="Pfam" id="PF13439"/>
    </source>
</evidence>
<comment type="caution">
    <text evidence="3">The sequence shown here is derived from an EMBL/GenBank/DDBJ whole genome shotgun (WGS) entry which is preliminary data.</text>
</comment>
<gene>
    <name evidence="3" type="ORF">C41B8_04611</name>
</gene>
<dbReference type="STRING" id="1304275.C41B8_04611"/>
<feature type="domain" description="Glycosyltransferase subfamily 4-like N-terminal" evidence="2">
    <location>
        <begin position="26"/>
        <end position="216"/>
    </location>
</feature>
<reference evidence="3 4" key="1">
    <citation type="submission" date="2013-03" db="EMBL/GenBank/DDBJ databases">
        <title>Salinisphaera hydrothermalis C41B8 Genome Sequencing.</title>
        <authorList>
            <person name="Li C."/>
            <person name="Lai Q."/>
            <person name="Shao Z."/>
        </authorList>
    </citation>
    <scope>NUCLEOTIDE SEQUENCE [LARGE SCALE GENOMIC DNA]</scope>
    <source>
        <strain evidence="3 4">C41B8</strain>
    </source>
</reference>
<protein>
    <submittedName>
        <fullName evidence="3">Glycosyltransferase</fullName>
    </submittedName>
</protein>
<dbReference type="GO" id="GO:0016757">
    <property type="term" value="F:glycosyltransferase activity"/>
    <property type="evidence" value="ECO:0007669"/>
    <property type="project" value="UniProtKB-ARBA"/>
</dbReference>
<dbReference type="Gene3D" id="3.40.50.2000">
    <property type="entry name" value="Glycogen Phosphorylase B"/>
    <property type="match status" value="2"/>
</dbReference>
<evidence type="ECO:0000313" key="4">
    <source>
        <dbReference type="Proteomes" id="UP000028302"/>
    </source>
</evidence>
<dbReference type="PANTHER" id="PTHR12526:SF638">
    <property type="entry name" value="SPORE COAT PROTEIN SA"/>
    <property type="match status" value="1"/>
</dbReference>
<dbReference type="Proteomes" id="UP000028302">
    <property type="component" value="Unassembled WGS sequence"/>
</dbReference>
<name>A0A084IP50_SALHC</name>
<feature type="domain" description="Glycosyl transferase family 1" evidence="1">
    <location>
        <begin position="236"/>
        <end position="388"/>
    </location>
</feature>
<evidence type="ECO:0000313" key="3">
    <source>
        <dbReference type="EMBL" id="KEZ78484.1"/>
    </source>
</evidence>
<dbReference type="InterPro" id="IPR028098">
    <property type="entry name" value="Glyco_trans_4-like_N"/>
</dbReference>
<dbReference type="SUPFAM" id="SSF53756">
    <property type="entry name" value="UDP-Glycosyltransferase/glycogen phosphorylase"/>
    <property type="match status" value="1"/>
</dbReference>
<dbReference type="RefSeq" id="WP_051883068.1">
    <property type="nucleotide sequence ID" value="NZ_APNK01000004.1"/>
</dbReference>
<dbReference type="Pfam" id="PF13439">
    <property type="entry name" value="Glyco_transf_4"/>
    <property type="match status" value="1"/>
</dbReference>
<dbReference type="InterPro" id="IPR001296">
    <property type="entry name" value="Glyco_trans_1"/>
</dbReference>
<dbReference type="CDD" id="cd03811">
    <property type="entry name" value="GT4_GT28_WabH-like"/>
    <property type="match status" value="1"/>
</dbReference>
<keyword evidence="3" id="KW-0808">Transferase</keyword>